<organism evidence="3 4">
    <name type="scientific">Monascus purpureus</name>
    <name type="common">Red mold</name>
    <name type="synonym">Monascus anka</name>
    <dbReference type="NCBI Taxonomy" id="5098"/>
    <lineage>
        <taxon>Eukaryota</taxon>
        <taxon>Fungi</taxon>
        <taxon>Dikarya</taxon>
        <taxon>Ascomycota</taxon>
        <taxon>Pezizomycotina</taxon>
        <taxon>Eurotiomycetes</taxon>
        <taxon>Eurotiomycetidae</taxon>
        <taxon>Eurotiales</taxon>
        <taxon>Aspergillaceae</taxon>
        <taxon>Monascus</taxon>
    </lineage>
</organism>
<feature type="domain" description="DUF4246" evidence="1">
    <location>
        <begin position="95"/>
        <end position="637"/>
    </location>
</feature>
<protein>
    <submittedName>
        <fullName evidence="3">Uncharacterized protein</fullName>
    </submittedName>
</protein>
<evidence type="ECO:0000259" key="1">
    <source>
        <dbReference type="Pfam" id="PF14033"/>
    </source>
</evidence>
<evidence type="ECO:0000313" key="4">
    <source>
        <dbReference type="Proteomes" id="UP000319663"/>
    </source>
</evidence>
<feature type="domain" description="DUF4246" evidence="2">
    <location>
        <begin position="14"/>
        <end position="83"/>
    </location>
</feature>
<dbReference type="STRING" id="5098.A0A507R497"/>
<dbReference type="AlphaFoldDB" id="A0A507R497"/>
<reference evidence="3 4" key="1">
    <citation type="submission" date="2019-06" db="EMBL/GenBank/DDBJ databases">
        <title>Wine fermentation using esterase from Monascus purpureus.</title>
        <authorList>
            <person name="Geng C."/>
            <person name="Zhang Y."/>
        </authorList>
    </citation>
    <scope>NUCLEOTIDE SEQUENCE [LARGE SCALE GENOMIC DNA]</scope>
    <source>
        <strain evidence="3">HQ1</strain>
    </source>
</reference>
<dbReference type="PANTHER" id="PTHR33119:SF1">
    <property type="entry name" value="FE2OG DIOXYGENASE DOMAIN-CONTAINING PROTEIN"/>
    <property type="match status" value="1"/>
</dbReference>
<dbReference type="InterPro" id="IPR049207">
    <property type="entry name" value="DUF4246_N"/>
</dbReference>
<proteinExistence type="predicted"/>
<dbReference type="InterPro" id="IPR049192">
    <property type="entry name" value="DUF4246_C"/>
</dbReference>
<evidence type="ECO:0000313" key="3">
    <source>
        <dbReference type="EMBL" id="TQB75740.1"/>
    </source>
</evidence>
<keyword evidence="4" id="KW-1185">Reference proteome</keyword>
<dbReference type="Pfam" id="PF21666">
    <property type="entry name" value="DUF4246_N"/>
    <property type="match status" value="1"/>
</dbReference>
<sequence>MASFDNSGNGPLQVPGFGSIALDYDLPREARFAHGLVEFRHTPRLTAREMAMLRVMQRITEQPGWHQALLEHNEARLAQWHREAQAEEGFLLSAAAWDWCVAELRDKAQSWEQTGRMVVFNTSTTVCQSDVRPVQPDIQREVARLWQQTGAPVCGTAAVWCHIVDPSLFPLIYGRTRVLANGGTVRLEDPWSIRRQQPVETAPTHVHPLDQMRFPAEVDGRTGQRIIWRSMGAEESCWSNRFQWLPCEVEFDASSTPDAPNVRITSYVNNLHPHHHQAMYAQLERLISLSVPTWNEVLSYGIRGRHPPRILTYGCHIEYQICPDWTKRLLAFWSPLSDEELQEMRDLIRDYLARPEPPRWKQAVPRGRRPADLLKYLTPEKWAIQDELADAVRTKCDRLAWFDHPEPGVSFSYEQWKEGWYTGRAIIPQAAGRYPDPLHHGDASVTLEEEFKKDGLQVVVQISRIDLTPEKPTYEGEAHFHTEGLRNEHIVATTMYVVEAENITQPRVSFQHEDKTHPIEYKCEESDVIQWILDAEWNPDWDPYWENFDWNTFDDPDWNPFEDPEPKALHTFGSVPASEGHLLSWPNTLRSKEESFSLQDSSRPGHLTVIKLYLVDPHYRICSTRNVPPQQHDWWAEVARSAADLDIRLPPELVSLVMEQTDCSPVSTTEALRLREEFCREQEHVRQVCEDAVGHHQLMIPYSPTVVSEYARVYESP</sequence>
<dbReference type="Proteomes" id="UP000319663">
    <property type="component" value="Unassembled WGS sequence"/>
</dbReference>
<dbReference type="InterPro" id="IPR025340">
    <property type="entry name" value="DUF4246"/>
</dbReference>
<dbReference type="Pfam" id="PF14033">
    <property type="entry name" value="DUF4246"/>
    <property type="match status" value="1"/>
</dbReference>
<name>A0A507R497_MONPU</name>
<gene>
    <name evidence="3" type="ORF">MPDQ_002040</name>
</gene>
<dbReference type="EMBL" id="VIFY01000016">
    <property type="protein sequence ID" value="TQB75740.1"/>
    <property type="molecule type" value="Genomic_DNA"/>
</dbReference>
<comment type="caution">
    <text evidence="3">The sequence shown here is derived from an EMBL/GenBank/DDBJ whole genome shotgun (WGS) entry which is preliminary data.</text>
</comment>
<dbReference type="OrthoDB" id="415532at2759"/>
<accession>A0A507R497</accession>
<dbReference type="PANTHER" id="PTHR33119">
    <property type="entry name" value="IFI3P"/>
    <property type="match status" value="1"/>
</dbReference>
<evidence type="ECO:0000259" key="2">
    <source>
        <dbReference type="Pfam" id="PF21666"/>
    </source>
</evidence>